<keyword evidence="2" id="KW-0378">Hydrolase</keyword>
<dbReference type="PROSITE" id="PS50005">
    <property type="entry name" value="TPR"/>
    <property type="match status" value="1"/>
</dbReference>
<dbReference type="InterPro" id="IPR013520">
    <property type="entry name" value="Ribonucl_H"/>
</dbReference>
<reference evidence="8" key="1">
    <citation type="submission" date="2017-04" db="EMBL/GenBank/DDBJ databases">
        <title>Function of individual gut microbiota members based on whole genome sequencing of pure cultures obtained from chicken caecum.</title>
        <authorList>
            <person name="Medvecky M."/>
            <person name="Cejkova D."/>
            <person name="Polansky O."/>
            <person name="Karasova D."/>
            <person name="Kubasova T."/>
            <person name="Cizek A."/>
            <person name="Rychlik I."/>
        </authorList>
    </citation>
    <scope>NUCLEOTIDE SEQUENCE [LARGE SCALE GENOMIC DNA]</scope>
    <source>
        <strain evidence="8">An179</strain>
    </source>
</reference>
<dbReference type="SMART" id="SM00479">
    <property type="entry name" value="EXOIII"/>
    <property type="match status" value="1"/>
</dbReference>
<feature type="region of interest" description="Disordered" evidence="5">
    <location>
        <begin position="522"/>
        <end position="544"/>
    </location>
</feature>
<dbReference type="GO" id="GO:0003677">
    <property type="term" value="F:DNA binding"/>
    <property type="evidence" value="ECO:0007669"/>
    <property type="project" value="InterPro"/>
</dbReference>
<evidence type="ECO:0000256" key="3">
    <source>
        <dbReference type="ARBA" id="ARBA00022839"/>
    </source>
</evidence>
<accession>A0A1Y4LLY4</accession>
<dbReference type="CDD" id="cd06127">
    <property type="entry name" value="DEDDh"/>
    <property type="match status" value="1"/>
</dbReference>
<comment type="caution">
    <text evidence="7">The sequence shown here is derived from an EMBL/GenBank/DDBJ whole genome shotgun (WGS) entry which is preliminary data.</text>
</comment>
<dbReference type="RefSeq" id="WP_087415201.1">
    <property type="nucleotide sequence ID" value="NZ_NFKL01000012.1"/>
</dbReference>
<keyword evidence="3" id="KW-0269">Exonuclease</keyword>
<keyword evidence="1" id="KW-0540">Nuclease</keyword>
<evidence type="ECO:0000256" key="1">
    <source>
        <dbReference type="ARBA" id="ARBA00022722"/>
    </source>
</evidence>
<dbReference type="Pfam" id="PF00929">
    <property type="entry name" value="RNase_T"/>
    <property type="match status" value="1"/>
</dbReference>
<dbReference type="NCBIfam" id="TIGR00573">
    <property type="entry name" value="dnaq"/>
    <property type="match status" value="1"/>
</dbReference>
<dbReference type="SUPFAM" id="SSF53098">
    <property type="entry name" value="Ribonuclease H-like"/>
    <property type="match status" value="1"/>
</dbReference>
<dbReference type="InterPro" id="IPR036388">
    <property type="entry name" value="WH-like_DNA-bd_sf"/>
</dbReference>
<organism evidence="7 8">
    <name type="scientific">Butyricicoccus pullicaecorum</name>
    <dbReference type="NCBI Taxonomy" id="501571"/>
    <lineage>
        <taxon>Bacteria</taxon>
        <taxon>Bacillati</taxon>
        <taxon>Bacillota</taxon>
        <taxon>Clostridia</taxon>
        <taxon>Eubacteriales</taxon>
        <taxon>Butyricicoccaceae</taxon>
        <taxon>Butyricicoccus</taxon>
    </lineage>
</organism>
<dbReference type="GO" id="GO:0006260">
    <property type="term" value="P:DNA replication"/>
    <property type="evidence" value="ECO:0007669"/>
    <property type="project" value="InterPro"/>
</dbReference>
<dbReference type="SUPFAM" id="SSF48452">
    <property type="entry name" value="TPR-like"/>
    <property type="match status" value="1"/>
</dbReference>
<name>A0A1Y4LLY4_9FIRM</name>
<dbReference type="InterPro" id="IPR036397">
    <property type="entry name" value="RNaseH_sf"/>
</dbReference>
<dbReference type="PANTHER" id="PTHR30231">
    <property type="entry name" value="DNA POLYMERASE III SUBUNIT EPSILON"/>
    <property type="match status" value="1"/>
</dbReference>
<feature type="domain" description="Exonuclease" evidence="6">
    <location>
        <begin position="70"/>
        <end position="240"/>
    </location>
</feature>
<gene>
    <name evidence="7" type="ORF">B5F15_09575</name>
</gene>
<dbReference type="GO" id="GO:0003887">
    <property type="term" value="F:DNA-directed DNA polymerase activity"/>
    <property type="evidence" value="ECO:0007669"/>
    <property type="project" value="InterPro"/>
</dbReference>
<dbReference type="EMBL" id="NFKL01000012">
    <property type="protein sequence ID" value="OUP57697.1"/>
    <property type="molecule type" value="Genomic_DNA"/>
</dbReference>
<dbReference type="Gene3D" id="3.30.420.10">
    <property type="entry name" value="Ribonuclease H-like superfamily/Ribonuclease H"/>
    <property type="match status" value="1"/>
</dbReference>
<dbReference type="AlphaFoldDB" id="A0A1Y4LLY4"/>
<feature type="compositionally biased region" description="Polar residues" evidence="5">
    <location>
        <begin position="522"/>
        <end position="536"/>
    </location>
</feature>
<dbReference type="InterPro" id="IPR003647">
    <property type="entry name" value="Intron_nuc_1_rpt"/>
</dbReference>
<evidence type="ECO:0000256" key="2">
    <source>
        <dbReference type="ARBA" id="ARBA00022801"/>
    </source>
</evidence>
<dbReference type="Proteomes" id="UP000195326">
    <property type="component" value="Unassembled WGS sequence"/>
</dbReference>
<dbReference type="PANTHER" id="PTHR30231:SF4">
    <property type="entry name" value="PROTEIN NEN2"/>
    <property type="match status" value="1"/>
</dbReference>
<dbReference type="InterPro" id="IPR006054">
    <property type="entry name" value="DnaQ"/>
</dbReference>
<proteinExistence type="predicted"/>
<sequence length="601" mass="67244">MGLFDFLFKRRKQDSDHSKQIQSEKVILESKSPLRTDKVISEPKSSFRKGIVSAQKVDLNNFSAKQLREKFIAFDVETTGLNPVQDRIIEIGAVIFCDGKPTKSFSTLINPGIKIPASASAVNHITNDMIFSAPDEVTAYKQFIEFLGGALTGDIMMCAHNARFDFNFLTNTLSRLGYDGDFKYIDTLSLARKRISGVENYKQSTLEAYFGLNNTEAHRAYSDAENCGQILVSIMDRMAFTGASPKQESECITSKKLSENELRVCAYIQNIIVESGGDAAYLRFRKSSADYVCVACLYPFIKFKFSKRGPYIILRKESTSKIALPSEPCIASEGGATFSRIYFSNISDLQPLISDIFALYKHNQQDLVSYLSEAPNSQEIVQGWMQQMISLSPADIIHLLSPDRSLVDPSSNRIPLSAITAISGADFELKTAFTLYDQGEAARKEGNIQEALSLFENSRLHGYHVPALYESYALAYRKIKDYEHEIQIIEEAIAHNPESAEVMERRKSRALELLIARQETQQRSIKSKQQAVSKNNSQKKPRGRAIIQTTDDGVIIKEFETVAAAVRETGINSKSIRDAANGVQKHAGGYRWIYKDCSSSQ</sequence>
<dbReference type="SUPFAM" id="SSF64496">
    <property type="entry name" value="DNA-binding domain of intron-encoded endonucleases"/>
    <property type="match status" value="1"/>
</dbReference>
<evidence type="ECO:0000256" key="5">
    <source>
        <dbReference type="SAM" id="MobiDB-lite"/>
    </source>
</evidence>
<keyword evidence="4" id="KW-0802">TPR repeat</keyword>
<feature type="repeat" description="TPR" evidence="4">
    <location>
        <begin position="466"/>
        <end position="499"/>
    </location>
</feature>
<evidence type="ECO:0000256" key="4">
    <source>
        <dbReference type="PROSITE-ProRule" id="PRU00339"/>
    </source>
</evidence>
<evidence type="ECO:0000259" key="6">
    <source>
        <dbReference type="SMART" id="SM00479"/>
    </source>
</evidence>
<dbReference type="InterPro" id="IPR011990">
    <property type="entry name" value="TPR-like_helical_dom_sf"/>
</dbReference>
<evidence type="ECO:0000313" key="7">
    <source>
        <dbReference type="EMBL" id="OUP57697.1"/>
    </source>
</evidence>
<evidence type="ECO:0000313" key="8">
    <source>
        <dbReference type="Proteomes" id="UP000195326"/>
    </source>
</evidence>
<dbReference type="InterPro" id="IPR012337">
    <property type="entry name" value="RNaseH-like_sf"/>
</dbReference>
<dbReference type="SMART" id="SM00497">
    <property type="entry name" value="IENR1"/>
    <property type="match status" value="1"/>
</dbReference>
<protein>
    <recommendedName>
        <fullName evidence="6">Exonuclease domain-containing protein</fullName>
    </recommendedName>
</protein>
<dbReference type="Gene3D" id="1.25.40.10">
    <property type="entry name" value="Tetratricopeptide repeat domain"/>
    <property type="match status" value="1"/>
</dbReference>
<dbReference type="GO" id="GO:0008408">
    <property type="term" value="F:3'-5' exonuclease activity"/>
    <property type="evidence" value="ECO:0007669"/>
    <property type="project" value="TreeGrafter"/>
</dbReference>
<dbReference type="FunFam" id="3.30.420.10:FF:000045">
    <property type="entry name" value="3'-5' exonuclease DinG"/>
    <property type="match status" value="1"/>
</dbReference>
<dbReference type="InterPro" id="IPR019734">
    <property type="entry name" value="TPR_rpt"/>
</dbReference>
<dbReference type="Gene3D" id="1.10.10.10">
    <property type="entry name" value="Winged helix-like DNA-binding domain superfamily/Winged helix DNA-binding domain"/>
    <property type="match status" value="1"/>
</dbReference>